<dbReference type="GO" id="GO:0016020">
    <property type="term" value="C:membrane"/>
    <property type="evidence" value="ECO:0007669"/>
    <property type="project" value="TreeGrafter"/>
</dbReference>
<name>A0AAV8ETD7_9POAL</name>
<dbReference type="PANTHER" id="PTHR12358">
    <property type="entry name" value="SPHINGOSINE KINASE"/>
    <property type="match status" value="1"/>
</dbReference>
<dbReference type="GO" id="GO:0001727">
    <property type="term" value="F:lipid kinase activity"/>
    <property type="evidence" value="ECO:0007669"/>
    <property type="project" value="TreeGrafter"/>
</dbReference>
<feature type="compositionally biased region" description="Basic and acidic residues" evidence="1">
    <location>
        <begin position="1"/>
        <end position="11"/>
    </location>
</feature>
<keyword evidence="3" id="KW-0808">Transferase</keyword>
<organism evidence="3 4">
    <name type="scientific">Rhynchospora pubera</name>
    <dbReference type="NCBI Taxonomy" id="906938"/>
    <lineage>
        <taxon>Eukaryota</taxon>
        <taxon>Viridiplantae</taxon>
        <taxon>Streptophyta</taxon>
        <taxon>Embryophyta</taxon>
        <taxon>Tracheophyta</taxon>
        <taxon>Spermatophyta</taxon>
        <taxon>Magnoliopsida</taxon>
        <taxon>Liliopsida</taxon>
        <taxon>Poales</taxon>
        <taxon>Cyperaceae</taxon>
        <taxon>Cyperoideae</taxon>
        <taxon>Rhynchosporeae</taxon>
        <taxon>Rhynchospora</taxon>
    </lineage>
</organism>
<reference evidence="3" key="1">
    <citation type="submission" date="2022-08" db="EMBL/GenBank/DDBJ databases">
        <authorList>
            <person name="Marques A."/>
        </authorList>
    </citation>
    <scope>NUCLEOTIDE SEQUENCE</scope>
    <source>
        <strain evidence="3">RhyPub2mFocal</strain>
        <tissue evidence="3">Leaves</tissue>
    </source>
</reference>
<dbReference type="InterPro" id="IPR050187">
    <property type="entry name" value="Lipid_Phosphate_FormReg"/>
</dbReference>
<dbReference type="InterPro" id="IPR016064">
    <property type="entry name" value="NAD/diacylglycerol_kinase_sf"/>
</dbReference>
<evidence type="ECO:0000313" key="4">
    <source>
        <dbReference type="Proteomes" id="UP001140206"/>
    </source>
</evidence>
<gene>
    <name evidence="3" type="ORF">LUZ62_066993</name>
</gene>
<keyword evidence="4" id="KW-1185">Reference proteome</keyword>
<sequence length="360" mass="41106">MDMEAQSEKQTRRTTNVQTQTETVSINGSLTKASLSLLTDSGGRGGELRWHVSNDGKSKGERILDFDRDVLWVEVKDKRIVLKAYEVAQKEFWFSGKGEKKRVRKDYVFEMETEEIATLWGRMISDCVESLGRPKDIFVIVNPFGGKKCGPKIFEKEVKPLLEAAGCQWIVEKRRLEESYYNATWNYSRRDIIYRYRKWYVAKSLLHSVGDEYSASNAAFAIIRGCKCPLDVASIVQGDKILFSVLLLTWGLVTDIDIESEKYRWMGSARLEIYSLLRIIGLRRYNGKIQFVPAPGYEEFGDPIGELVRWKSETVILQDASGNGGGSEMHGYRGASTEFGATKWRFVNGPFVTFWIHNVP</sequence>
<accession>A0AAV8ETD7</accession>
<dbReference type="PANTHER" id="PTHR12358:SF31">
    <property type="entry name" value="ACYLGLYCEROL KINASE, MITOCHONDRIAL"/>
    <property type="match status" value="1"/>
</dbReference>
<dbReference type="SUPFAM" id="SSF111331">
    <property type="entry name" value="NAD kinase/diacylglycerol kinase-like"/>
    <property type="match status" value="1"/>
</dbReference>
<dbReference type="InterPro" id="IPR001206">
    <property type="entry name" value="Diacylglycerol_kinase_cat_dom"/>
</dbReference>
<dbReference type="Gene3D" id="2.60.200.40">
    <property type="match status" value="1"/>
</dbReference>
<evidence type="ECO:0000259" key="2">
    <source>
        <dbReference type="PROSITE" id="PS50146"/>
    </source>
</evidence>
<comment type="caution">
    <text evidence="3">The sequence shown here is derived from an EMBL/GenBank/DDBJ whole genome shotgun (WGS) entry which is preliminary data.</text>
</comment>
<dbReference type="GO" id="GO:0016773">
    <property type="term" value="F:phosphotransferase activity, alcohol group as acceptor"/>
    <property type="evidence" value="ECO:0007669"/>
    <property type="project" value="UniProtKB-ARBA"/>
</dbReference>
<protein>
    <submittedName>
        <fullName evidence="3">Sphingosine kinase 1</fullName>
    </submittedName>
</protein>
<feature type="region of interest" description="Disordered" evidence="1">
    <location>
        <begin position="1"/>
        <end position="21"/>
    </location>
</feature>
<dbReference type="GO" id="GO:0005737">
    <property type="term" value="C:cytoplasm"/>
    <property type="evidence" value="ECO:0007669"/>
    <property type="project" value="TreeGrafter"/>
</dbReference>
<evidence type="ECO:0000313" key="3">
    <source>
        <dbReference type="EMBL" id="KAJ4782736.1"/>
    </source>
</evidence>
<dbReference type="Proteomes" id="UP001140206">
    <property type="component" value="Chromosome 3"/>
</dbReference>
<feature type="domain" description="DAGKc" evidence="2">
    <location>
        <begin position="132"/>
        <end position="174"/>
    </location>
</feature>
<dbReference type="InterPro" id="IPR017438">
    <property type="entry name" value="ATP-NAD_kinase_N"/>
</dbReference>
<dbReference type="GO" id="GO:0046512">
    <property type="term" value="P:sphingosine biosynthetic process"/>
    <property type="evidence" value="ECO:0007669"/>
    <property type="project" value="TreeGrafter"/>
</dbReference>
<dbReference type="EMBL" id="JAMFTS010000003">
    <property type="protein sequence ID" value="KAJ4782736.1"/>
    <property type="molecule type" value="Genomic_DNA"/>
</dbReference>
<dbReference type="PROSITE" id="PS50146">
    <property type="entry name" value="DAGK"/>
    <property type="match status" value="1"/>
</dbReference>
<evidence type="ECO:0000256" key="1">
    <source>
        <dbReference type="SAM" id="MobiDB-lite"/>
    </source>
</evidence>
<dbReference type="AlphaFoldDB" id="A0AAV8ETD7"/>
<proteinExistence type="predicted"/>
<keyword evidence="3" id="KW-0418">Kinase</keyword>
<dbReference type="Gene3D" id="3.40.50.10330">
    <property type="entry name" value="Probable inorganic polyphosphate/atp-NAD kinase, domain 1"/>
    <property type="match status" value="1"/>
</dbReference>